<name>A0A5C7H977_9ROSI</name>
<dbReference type="OrthoDB" id="6776856at2759"/>
<feature type="compositionally biased region" description="Basic and acidic residues" evidence="1">
    <location>
        <begin position="149"/>
        <end position="163"/>
    </location>
</feature>
<evidence type="ECO:0000256" key="1">
    <source>
        <dbReference type="SAM" id="MobiDB-lite"/>
    </source>
</evidence>
<feature type="compositionally biased region" description="Acidic residues" evidence="1">
    <location>
        <begin position="164"/>
        <end position="176"/>
    </location>
</feature>
<protein>
    <recommendedName>
        <fullName evidence="2">Retroviral polymerase SH3-like domain-containing protein</fullName>
    </recommendedName>
</protein>
<proteinExistence type="predicted"/>
<dbReference type="Proteomes" id="UP000323000">
    <property type="component" value="Chromosome 9"/>
</dbReference>
<evidence type="ECO:0000259" key="2">
    <source>
        <dbReference type="Pfam" id="PF25597"/>
    </source>
</evidence>
<dbReference type="SUPFAM" id="SSF53098">
    <property type="entry name" value="Ribonuclease H-like"/>
    <property type="match status" value="1"/>
</dbReference>
<evidence type="ECO:0000313" key="4">
    <source>
        <dbReference type="Proteomes" id="UP000323000"/>
    </source>
</evidence>
<reference evidence="4" key="1">
    <citation type="journal article" date="2019" name="Gigascience">
        <title>De novo genome assembly of the endangered Acer yangbiense, a plant species with extremely small populations endemic to Yunnan Province, China.</title>
        <authorList>
            <person name="Yang J."/>
            <person name="Wariss H.M."/>
            <person name="Tao L."/>
            <person name="Zhang R."/>
            <person name="Yun Q."/>
            <person name="Hollingsworth P."/>
            <person name="Dao Z."/>
            <person name="Luo G."/>
            <person name="Guo H."/>
            <person name="Ma Y."/>
            <person name="Sun W."/>
        </authorList>
    </citation>
    <scope>NUCLEOTIDE SEQUENCE [LARGE SCALE GENOMIC DNA]</scope>
    <source>
        <strain evidence="4">cv. Malutang</strain>
    </source>
</reference>
<evidence type="ECO:0000313" key="3">
    <source>
        <dbReference type="EMBL" id="TXG53600.1"/>
    </source>
</evidence>
<organism evidence="3 4">
    <name type="scientific">Acer yangbiense</name>
    <dbReference type="NCBI Taxonomy" id="1000413"/>
    <lineage>
        <taxon>Eukaryota</taxon>
        <taxon>Viridiplantae</taxon>
        <taxon>Streptophyta</taxon>
        <taxon>Embryophyta</taxon>
        <taxon>Tracheophyta</taxon>
        <taxon>Spermatophyta</taxon>
        <taxon>Magnoliopsida</taxon>
        <taxon>eudicotyledons</taxon>
        <taxon>Gunneridae</taxon>
        <taxon>Pentapetalae</taxon>
        <taxon>rosids</taxon>
        <taxon>malvids</taxon>
        <taxon>Sapindales</taxon>
        <taxon>Sapindaceae</taxon>
        <taxon>Hippocastanoideae</taxon>
        <taxon>Acereae</taxon>
        <taxon>Acer</taxon>
    </lineage>
</organism>
<dbReference type="EMBL" id="VAHF01000009">
    <property type="protein sequence ID" value="TXG53600.1"/>
    <property type="molecule type" value="Genomic_DNA"/>
</dbReference>
<keyword evidence="4" id="KW-1185">Reference proteome</keyword>
<dbReference type="InterPro" id="IPR057670">
    <property type="entry name" value="SH3_retrovirus"/>
</dbReference>
<dbReference type="PANTHER" id="PTHR42648">
    <property type="entry name" value="TRANSPOSASE, PUTATIVE-RELATED"/>
    <property type="match status" value="1"/>
</dbReference>
<dbReference type="AlphaFoldDB" id="A0A5C7H977"/>
<dbReference type="InterPro" id="IPR012337">
    <property type="entry name" value="RNaseH-like_sf"/>
</dbReference>
<accession>A0A5C7H977</accession>
<sequence length="185" mass="21426">MLSEKKIPKTFWPKTVNWTVHVLNRSPTLAVRNMTPEEAWSGFKPSVNYFRVFGCVSHVHIPDKKRIKLDEKSLKCVLLGVSEELNVYRLYDPVSRKIIVSRDVVFEEDRSWDWDEDYKEAITADLEWDESDEDNCIAESNNNIAELNDNERESEADLNVSKEEEMENDASDEPTEENSLAPNEG</sequence>
<feature type="domain" description="Retroviral polymerase SH3-like" evidence="2">
    <location>
        <begin position="55"/>
        <end position="117"/>
    </location>
</feature>
<dbReference type="Pfam" id="PF25597">
    <property type="entry name" value="SH3_retrovirus"/>
    <property type="match status" value="1"/>
</dbReference>
<gene>
    <name evidence="3" type="ORF">EZV62_018856</name>
</gene>
<dbReference type="PANTHER" id="PTHR42648:SF18">
    <property type="entry name" value="RETROTRANSPOSON, UNCLASSIFIED-LIKE PROTEIN"/>
    <property type="match status" value="1"/>
</dbReference>
<comment type="caution">
    <text evidence="3">The sequence shown here is derived from an EMBL/GenBank/DDBJ whole genome shotgun (WGS) entry which is preliminary data.</text>
</comment>
<feature type="region of interest" description="Disordered" evidence="1">
    <location>
        <begin position="139"/>
        <end position="185"/>
    </location>
</feature>
<dbReference type="InterPro" id="IPR039537">
    <property type="entry name" value="Retrotran_Ty1/copia-like"/>
</dbReference>